<evidence type="ECO:0000313" key="3">
    <source>
        <dbReference type="Proteomes" id="UP000799770"/>
    </source>
</evidence>
<accession>A0A6A5YYN8</accession>
<dbReference type="OrthoDB" id="2922289at2759"/>
<proteinExistence type="predicted"/>
<name>A0A6A5YYN8_9PLEO</name>
<dbReference type="AlphaFoldDB" id="A0A6A5YYN8"/>
<dbReference type="PANTHER" id="PTHR40788">
    <property type="entry name" value="CLR5 DOMAIN-CONTAINING PROTEIN-RELATED"/>
    <property type="match status" value="1"/>
</dbReference>
<gene>
    <name evidence="2" type="ORF">BDV96DRAFT_580891</name>
</gene>
<dbReference type="EMBL" id="ML977332">
    <property type="protein sequence ID" value="KAF2111934.1"/>
    <property type="molecule type" value="Genomic_DNA"/>
</dbReference>
<evidence type="ECO:0000313" key="2">
    <source>
        <dbReference type="EMBL" id="KAF2111934.1"/>
    </source>
</evidence>
<evidence type="ECO:0000256" key="1">
    <source>
        <dbReference type="SAM" id="MobiDB-lite"/>
    </source>
</evidence>
<reference evidence="2" key="1">
    <citation type="journal article" date="2020" name="Stud. Mycol.">
        <title>101 Dothideomycetes genomes: a test case for predicting lifestyles and emergence of pathogens.</title>
        <authorList>
            <person name="Haridas S."/>
            <person name="Albert R."/>
            <person name="Binder M."/>
            <person name="Bloem J."/>
            <person name="Labutti K."/>
            <person name="Salamov A."/>
            <person name="Andreopoulos B."/>
            <person name="Baker S."/>
            <person name="Barry K."/>
            <person name="Bills G."/>
            <person name="Bluhm B."/>
            <person name="Cannon C."/>
            <person name="Castanera R."/>
            <person name="Culley D."/>
            <person name="Daum C."/>
            <person name="Ezra D."/>
            <person name="Gonzalez J."/>
            <person name="Henrissat B."/>
            <person name="Kuo A."/>
            <person name="Liang C."/>
            <person name="Lipzen A."/>
            <person name="Lutzoni F."/>
            <person name="Magnuson J."/>
            <person name="Mondo S."/>
            <person name="Nolan M."/>
            <person name="Ohm R."/>
            <person name="Pangilinan J."/>
            <person name="Park H.-J."/>
            <person name="Ramirez L."/>
            <person name="Alfaro M."/>
            <person name="Sun H."/>
            <person name="Tritt A."/>
            <person name="Yoshinaga Y."/>
            <person name="Zwiers L.-H."/>
            <person name="Turgeon B."/>
            <person name="Goodwin S."/>
            <person name="Spatafora J."/>
            <person name="Crous P."/>
            <person name="Grigoriev I."/>
        </authorList>
    </citation>
    <scope>NUCLEOTIDE SEQUENCE</scope>
    <source>
        <strain evidence="2">CBS 627.86</strain>
    </source>
</reference>
<dbReference type="Proteomes" id="UP000799770">
    <property type="component" value="Unassembled WGS sequence"/>
</dbReference>
<organism evidence="2 3">
    <name type="scientific">Lophiotrema nucula</name>
    <dbReference type="NCBI Taxonomy" id="690887"/>
    <lineage>
        <taxon>Eukaryota</taxon>
        <taxon>Fungi</taxon>
        <taxon>Dikarya</taxon>
        <taxon>Ascomycota</taxon>
        <taxon>Pezizomycotina</taxon>
        <taxon>Dothideomycetes</taxon>
        <taxon>Pleosporomycetidae</taxon>
        <taxon>Pleosporales</taxon>
        <taxon>Lophiotremataceae</taxon>
        <taxon>Lophiotrema</taxon>
    </lineage>
</organism>
<protein>
    <submittedName>
        <fullName evidence="2">Uncharacterized protein</fullName>
    </submittedName>
</protein>
<sequence>MDMERGSLFRSLPPGLPMPSSMPSPGEVRSKSRGYAKKLFDDWNTLHVIVERHEETIRKRWTKKSQQQRKAILLAAWPGSSMSTQHRPDVEAFRRETPARRAQGTQFKEAYLWPYINLEDLMKPKPLLIFLNSRGRNRPDKFVHSDLELAHLGQVSGATMPAFLNEYTMNFIGRNTPATYGEIVSWDDDDEAFEHLTNGIGMDPGHGLLAMEIQQKIWGFLVACCEQLLRDVSLDALTGGNILLEPGSLSSIDASITSLDVVALEAPYRTPTNIDLSRLISLASAERDSMEDSLWSLREDPSYFAEVMQDYAEHRQEMILDDQGHKHPSFVLSGKALFWNRVLGSVVMQAYFGFATFNEIHQQIMGLRNLALKYEDEIHPQGTLPPELAEAFQNLRFLLDAAKRDIIDQLKMGILPSPLMRPFCSRRPQDPNTTKMAVRYSPPKGEHPSQRLMHLINTLFDDKQLFLFGLHTVTDEIGHLIASDPGVASLVSPWIASRISQLSMVSECLHQLHLFQPWSRKLEDDMHMKEAELLEVYKNTFAGWLPIVNIKLEDTNLYRLADPTDSKFEYPAHRRRNKQNIEKMRSAEANLDALWRAVDEHFSAKARGKTQHDLVAHLLAEDRGIQRTPPWVEPIKSQHDQKQPDYVYQPFSSVFHDPTKQLTGTLSRSMISEKSAKPKTRGVTDSSLQPALPEPSTTRDEQPMFSVDKRTHKVFRALFHSPSNPDLPGEIPWQDFLHAMVAAGFSVQKLHGSAWNFTPSGLDVERSIQFHEPHPSDKIPFLWARRFGRRLNRTYGWTGEMFRLR</sequence>
<keyword evidence="3" id="KW-1185">Reference proteome</keyword>
<feature type="region of interest" description="Disordered" evidence="1">
    <location>
        <begin position="1"/>
        <end position="30"/>
    </location>
</feature>
<feature type="region of interest" description="Disordered" evidence="1">
    <location>
        <begin position="665"/>
        <end position="704"/>
    </location>
</feature>
<dbReference type="PANTHER" id="PTHR40788:SF2">
    <property type="entry name" value="CLR5 DOMAIN-CONTAINING PROTEIN"/>
    <property type="match status" value="1"/>
</dbReference>